<keyword evidence="1" id="KW-1133">Transmembrane helix</keyword>
<accession>A0A1I5SJA6</accession>
<dbReference type="RefSeq" id="WP_093333179.1">
    <property type="nucleotide sequence ID" value="NZ_FOXP01000005.1"/>
</dbReference>
<protein>
    <submittedName>
        <fullName evidence="2">Uncharacterized protein</fullName>
    </submittedName>
</protein>
<name>A0A1I5SJA6_9SPHN</name>
<evidence type="ECO:0000256" key="1">
    <source>
        <dbReference type="SAM" id="Phobius"/>
    </source>
</evidence>
<dbReference type="OrthoDB" id="7188556at2"/>
<gene>
    <name evidence="2" type="ORF">SAMN04488241_105249</name>
</gene>
<proteinExistence type="predicted"/>
<organism evidence="2 3">
    <name type="scientific">Sphingomonas rubra</name>
    <dbReference type="NCBI Taxonomy" id="634430"/>
    <lineage>
        <taxon>Bacteria</taxon>
        <taxon>Pseudomonadati</taxon>
        <taxon>Pseudomonadota</taxon>
        <taxon>Alphaproteobacteria</taxon>
        <taxon>Sphingomonadales</taxon>
        <taxon>Sphingomonadaceae</taxon>
        <taxon>Sphingomonas</taxon>
    </lineage>
</organism>
<keyword evidence="1" id="KW-0812">Transmembrane</keyword>
<feature type="transmembrane region" description="Helical" evidence="1">
    <location>
        <begin position="29"/>
        <end position="45"/>
    </location>
</feature>
<sequence>MPLNILFFNSLLLATCGYAAWRGGLPERYVAASLFVAAMATLVTISPYSTRFVGVEYGVLVVDSALLVVLVAIALHANRYWPLALASLHLASLVAHFGKLLDYSMGGWGYAFLLKLWAYPMLLTLVIGTIRHRRRVSQFGVDRSWSTFNG</sequence>
<dbReference type="Proteomes" id="UP000199586">
    <property type="component" value="Unassembled WGS sequence"/>
</dbReference>
<keyword evidence="1" id="KW-0472">Membrane</keyword>
<reference evidence="2 3" key="1">
    <citation type="submission" date="2016-10" db="EMBL/GenBank/DDBJ databases">
        <authorList>
            <person name="de Groot N.N."/>
        </authorList>
    </citation>
    <scope>NUCLEOTIDE SEQUENCE [LARGE SCALE GENOMIC DNA]</scope>
    <source>
        <strain evidence="2 3">CGMCC 1.9113</strain>
    </source>
</reference>
<feature type="transmembrane region" description="Helical" evidence="1">
    <location>
        <begin position="108"/>
        <end position="130"/>
    </location>
</feature>
<dbReference type="STRING" id="634430.SAMN04488241_105249"/>
<keyword evidence="3" id="KW-1185">Reference proteome</keyword>
<evidence type="ECO:0000313" key="3">
    <source>
        <dbReference type="Proteomes" id="UP000199586"/>
    </source>
</evidence>
<feature type="transmembrane region" description="Helical" evidence="1">
    <location>
        <begin position="57"/>
        <end position="77"/>
    </location>
</feature>
<dbReference type="EMBL" id="FOXP01000005">
    <property type="protein sequence ID" value="SFP70446.1"/>
    <property type="molecule type" value="Genomic_DNA"/>
</dbReference>
<dbReference type="AlphaFoldDB" id="A0A1I5SJA6"/>
<evidence type="ECO:0000313" key="2">
    <source>
        <dbReference type="EMBL" id="SFP70446.1"/>
    </source>
</evidence>